<dbReference type="AlphaFoldDB" id="A0A086YVW8"/>
<protein>
    <submittedName>
        <fullName evidence="3">Permease protein of ABC transporter system</fullName>
    </submittedName>
</protein>
<feature type="compositionally biased region" description="Low complexity" evidence="1">
    <location>
        <begin position="25"/>
        <end position="38"/>
    </location>
</feature>
<name>A0A086YVW8_9BIFI</name>
<keyword evidence="4" id="KW-1185">Reference proteome</keyword>
<feature type="transmembrane region" description="Helical" evidence="2">
    <location>
        <begin position="251"/>
        <end position="275"/>
    </location>
</feature>
<comment type="caution">
    <text evidence="3">The sequence shown here is derived from an EMBL/GenBank/DDBJ whole genome shotgun (WGS) entry which is preliminary data.</text>
</comment>
<dbReference type="Proteomes" id="UP000029015">
    <property type="component" value="Unassembled WGS sequence"/>
</dbReference>
<sequence>MRRAAAHTRPLHAAAVAGPADRPVSEAVPRPSAAPAAPGLGVGGRQAVNRPIPDVSPMSMAPMHVQPRPQAAAQTASRVSPGAFGRVPMQAPSQGPDQGPAQGSGRIPAQMPARGSAWARARGQAQPASQGAAGPVYQVSLMHSVKSEFVKLTSLVSTWILLAINLVLLPLGGGMSAWALKIMAGTNPKNGKPLAVPAPVGWDDLWTSVSSMTGTCVIVMGVFGVMAVTAEFTTSSVDSTLSANPHRGMMVGAKAVVAAALAWASSQIGVLLSLGLTRLVLSPLALTPLGEGRGALPWVSLLGAPALIGAFTVLAVGLGALCRSTVAGVVVLIGLQMVLPGLLSVFSSISRLLNWMGTIASLLPTQLISDCLAAGLNQPSGSAVPGVFHPSWWQSGLIMLVWAAAFYTAGLVAMRSRDIK</sequence>
<organism evidence="3 4">
    <name type="scientific">Bifidobacterium actinocoloniiforme DSM 22766</name>
    <dbReference type="NCBI Taxonomy" id="1437605"/>
    <lineage>
        <taxon>Bacteria</taxon>
        <taxon>Bacillati</taxon>
        <taxon>Actinomycetota</taxon>
        <taxon>Actinomycetes</taxon>
        <taxon>Bifidobacteriales</taxon>
        <taxon>Bifidobacteriaceae</taxon>
        <taxon>Bifidobacterium</taxon>
    </lineage>
</organism>
<keyword evidence="2" id="KW-0472">Membrane</keyword>
<feature type="transmembrane region" description="Helical" evidence="2">
    <location>
        <begin position="295"/>
        <end position="318"/>
    </location>
</feature>
<keyword evidence="2" id="KW-0812">Transmembrane</keyword>
<feature type="transmembrane region" description="Helical" evidence="2">
    <location>
        <begin position="392"/>
        <end position="414"/>
    </location>
</feature>
<feature type="region of interest" description="Disordered" evidence="1">
    <location>
        <begin position="69"/>
        <end position="110"/>
    </location>
</feature>
<dbReference type="EMBL" id="JGYK01000004">
    <property type="protein sequence ID" value="KFI38418.1"/>
    <property type="molecule type" value="Genomic_DNA"/>
</dbReference>
<evidence type="ECO:0000256" key="2">
    <source>
        <dbReference type="SAM" id="Phobius"/>
    </source>
</evidence>
<proteinExistence type="predicted"/>
<feature type="transmembrane region" description="Helical" evidence="2">
    <location>
        <begin position="209"/>
        <end position="230"/>
    </location>
</feature>
<feature type="transmembrane region" description="Helical" evidence="2">
    <location>
        <begin position="325"/>
        <end position="346"/>
    </location>
</feature>
<feature type="region of interest" description="Disordered" evidence="1">
    <location>
        <begin position="1"/>
        <end position="50"/>
    </location>
</feature>
<evidence type="ECO:0000313" key="4">
    <source>
        <dbReference type="Proteomes" id="UP000029015"/>
    </source>
</evidence>
<accession>A0A086YVW8</accession>
<feature type="transmembrane region" description="Helical" evidence="2">
    <location>
        <begin position="149"/>
        <end position="171"/>
    </location>
</feature>
<evidence type="ECO:0000313" key="3">
    <source>
        <dbReference type="EMBL" id="KFI38418.1"/>
    </source>
</evidence>
<feature type="compositionally biased region" description="Basic residues" evidence="1">
    <location>
        <begin position="1"/>
        <end position="10"/>
    </location>
</feature>
<keyword evidence="2" id="KW-1133">Transmembrane helix</keyword>
<reference evidence="3 4" key="1">
    <citation type="submission" date="2014-03" db="EMBL/GenBank/DDBJ databases">
        <title>Genomics of Bifidobacteria.</title>
        <authorList>
            <person name="Ventura M."/>
            <person name="Milani C."/>
            <person name="Lugli G.A."/>
        </authorList>
    </citation>
    <scope>NUCLEOTIDE SEQUENCE [LARGE SCALE GENOMIC DNA]</scope>
    <source>
        <strain evidence="3 4">DSM 22766</strain>
    </source>
</reference>
<evidence type="ECO:0000256" key="1">
    <source>
        <dbReference type="SAM" id="MobiDB-lite"/>
    </source>
</evidence>
<dbReference type="STRING" id="1437605.AB656_00015"/>
<dbReference type="eggNOG" id="ENOG5033CDT">
    <property type="taxonomic scope" value="Bacteria"/>
</dbReference>
<gene>
    <name evidence="3" type="ORF">BACT_0324</name>
</gene>